<dbReference type="Proteomes" id="UP000001194">
    <property type="component" value="Unassembled WGS sequence"/>
</dbReference>
<dbReference type="GeneID" id="6080186"/>
<comment type="pathway">
    <text evidence="1">tRNA modification; 5-methoxycarbonylmethyl-2-thiouridine-tRNA biosynthesis.</text>
</comment>
<name>B0DKU4_LACBS</name>
<dbReference type="GO" id="GO:0033588">
    <property type="term" value="C:elongator holoenzyme complex"/>
    <property type="evidence" value="ECO:0007669"/>
    <property type="project" value="InterPro"/>
</dbReference>
<keyword evidence="4" id="KW-1185">Reference proteome</keyword>
<organism evidence="4">
    <name type="scientific">Laccaria bicolor (strain S238N-H82 / ATCC MYA-4686)</name>
    <name type="common">Bicoloured deceiver</name>
    <name type="synonym">Laccaria laccata var. bicolor</name>
    <dbReference type="NCBI Taxonomy" id="486041"/>
    <lineage>
        <taxon>Eukaryota</taxon>
        <taxon>Fungi</taxon>
        <taxon>Dikarya</taxon>
        <taxon>Basidiomycota</taxon>
        <taxon>Agaricomycotina</taxon>
        <taxon>Agaricomycetes</taxon>
        <taxon>Agaricomycetidae</taxon>
        <taxon>Agaricales</taxon>
        <taxon>Agaricineae</taxon>
        <taxon>Hydnangiaceae</taxon>
        <taxon>Laccaria</taxon>
    </lineage>
</organism>
<dbReference type="PANTHER" id="PTHR16184">
    <property type="entry name" value="ELONGATOR COMPLEX PROTEIN 6"/>
    <property type="match status" value="1"/>
</dbReference>
<proteinExistence type="inferred from homology"/>
<dbReference type="GO" id="GO:0002098">
    <property type="term" value="P:tRNA wobble uridine modification"/>
    <property type="evidence" value="ECO:0007669"/>
    <property type="project" value="InterPro"/>
</dbReference>
<dbReference type="InterPro" id="IPR027417">
    <property type="entry name" value="P-loop_NTPase"/>
</dbReference>
<dbReference type="HOGENOM" id="CLU_073399_1_0_1"/>
<dbReference type="Gene3D" id="3.40.50.300">
    <property type="entry name" value="P-loop containing nucleotide triphosphate hydrolases"/>
    <property type="match status" value="1"/>
</dbReference>
<dbReference type="KEGG" id="lbc:LACBIDRAFT_304047"/>
<sequence>MLAPFNLPKGILLLITDELAAPADFLLHRSLISHVKETNGPTKTIVLSVSEDLTKWKAVASKLNLNISHQITNGSLEFIDVMKHVQPDFRAPAPRETADLHSPPTLRPLFDLLQTALHKPDHGDAKLVILDDIATLEWIGFSLLDVSRFARALRCACLKAKATLIIRHHVVTPGDPDDLFRHLLQMCTYHLDVRPLGSGRSGAVSGEVALHLGPSTPVGGGVKLIPRSAALQYKLADNGPVFFQRGTGGGVL</sequence>
<dbReference type="UniPathway" id="UPA00988"/>
<dbReference type="CDD" id="cd19495">
    <property type="entry name" value="Elp6"/>
    <property type="match status" value="1"/>
</dbReference>
<dbReference type="PANTHER" id="PTHR16184:SF6">
    <property type="entry name" value="ELONGATOR COMPLEX PROTEIN 6"/>
    <property type="match status" value="1"/>
</dbReference>
<accession>B0DKU4</accession>
<protein>
    <submittedName>
        <fullName evidence="3">Predicted protein</fullName>
    </submittedName>
</protein>
<dbReference type="InterPro" id="IPR018627">
    <property type="entry name" value="ELP6"/>
</dbReference>
<evidence type="ECO:0000256" key="2">
    <source>
        <dbReference type="ARBA" id="ARBA00008837"/>
    </source>
</evidence>
<dbReference type="AlphaFoldDB" id="B0DKU4"/>
<reference evidence="3 4" key="1">
    <citation type="journal article" date="2008" name="Nature">
        <title>The genome of Laccaria bicolor provides insights into mycorrhizal symbiosis.</title>
        <authorList>
            <person name="Martin F."/>
            <person name="Aerts A."/>
            <person name="Ahren D."/>
            <person name="Brun A."/>
            <person name="Danchin E.G.J."/>
            <person name="Duchaussoy F."/>
            <person name="Gibon J."/>
            <person name="Kohler A."/>
            <person name="Lindquist E."/>
            <person name="Pereda V."/>
            <person name="Salamov A."/>
            <person name="Shapiro H.J."/>
            <person name="Wuyts J."/>
            <person name="Blaudez D."/>
            <person name="Buee M."/>
            <person name="Brokstein P."/>
            <person name="Canbaeck B."/>
            <person name="Cohen D."/>
            <person name="Courty P.E."/>
            <person name="Coutinho P.M."/>
            <person name="Delaruelle C."/>
            <person name="Detter J.C."/>
            <person name="Deveau A."/>
            <person name="DiFazio S."/>
            <person name="Duplessis S."/>
            <person name="Fraissinet-Tachet L."/>
            <person name="Lucic E."/>
            <person name="Frey-Klett P."/>
            <person name="Fourrey C."/>
            <person name="Feussner I."/>
            <person name="Gay G."/>
            <person name="Grimwood J."/>
            <person name="Hoegger P.J."/>
            <person name="Jain P."/>
            <person name="Kilaru S."/>
            <person name="Labbe J."/>
            <person name="Lin Y.C."/>
            <person name="Legue V."/>
            <person name="Le Tacon F."/>
            <person name="Marmeisse R."/>
            <person name="Melayah D."/>
            <person name="Montanini B."/>
            <person name="Muratet M."/>
            <person name="Nehls U."/>
            <person name="Niculita-Hirzel H."/>
            <person name="Oudot-Le Secq M.P."/>
            <person name="Peter M."/>
            <person name="Quesneville H."/>
            <person name="Rajashekar B."/>
            <person name="Reich M."/>
            <person name="Rouhier N."/>
            <person name="Schmutz J."/>
            <person name="Yin T."/>
            <person name="Chalot M."/>
            <person name="Henrissat B."/>
            <person name="Kuees U."/>
            <person name="Lucas S."/>
            <person name="Van de Peer Y."/>
            <person name="Podila G.K."/>
            <person name="Polle A."/>
            <person name="Pukkila P.J."/>
            <person name="Richardson P.M."/>
            <person name="Rouze P."/>
            <person name="Sanders I.R."/>
            <person name="Stajich J.E."/>
            <person name="Tunlid A."/>
            <person name="Tuskan G."/>
            <person name="Grigoriev I.V."/>
        </authorList>
    </citation>
    <scope>NUCLEOTIDE SEQUENCE [LARGE SCALE GENOMIC DNA]</scope>
    <source>
        <strain evidence="4">S238N-H82 / ATCC MYA-4686</strain>
    </source>
</reference>
<evidence type="ECO:0000313" key="3">
    <source>
        <dbReference type="EMBL" id="EDR04800.1"/>
    </source>
</evidence>
<dbReference type="InParanoid" id="B0DKU4"/>
<dbReference type="STRING" id="486041.B0DKU4"/>
<dbReference type="OrthoDB" id="9995306at2759"/>
<dbReference type="Pfam" id="PF09807">
    <property type="entry name" value="ELP6"/>
    <property type="match status" value="1"/>
</dbReference>
<dbReference type="RefSeq" id="XP_001884624.1">
    <property type="nucleotide sequence ID" value="XM_001884589.1"/>
</dbReference>
<evidence type="ECO:0000256" key="1">
    <source>
        <dbReference type="ARBA" id="ARBA00005043"/>
    </source>
</evidence>
<dbReference type="EMBL" id="DS547116">
    <property type="protein sequence ID" value="EDR04800.1"/>
    <property type="molecule type" value="Genomic_DNA"/>
</dbReference>
<evidence type="ECO:0000313" key="4">
    <source>
        <dbReference type="Proteomes" id="UP000001194"/>
    </source>
</evidence>
<comment type="similarity">
    <text evidence="2">Belongs to the ELP6 family.</text>
</comment>
<gene>
    <name evidence="3" type="ORF">LACBIDRAFT_304047</name>
</gene>